<dbReference type="EMBL" id="JAMKPW020000002">
    <property type="protein sequence ID" value="KAK8220065.1"/>
    <property type="molecule type" value="Genomic_DNA"/>
</dbReference>
<dbReference type="Proteomes" id="UP001320706">
    <property type="component" value="Unassembled WGS sequence"/>
</dbReference>
<accession>A0ACC3SNH5</accession>
<evidence type="ECO:0000313" key="1">
    <source>
        <dbReference type="EMBL" id="KAK8220065.1"/>
    </source>
</evidence>
<comment type="caution">
    <text evidence="1">The sequence shown here is derived from an EMBL/GenBank/DDBJ whole genome shotgun (WGS) entry which is preliminary data.</text>
</comment>
<protein>
    <submittedName>
        <fullName evidence="1">Uncharacterized protein</fullName>
    </submittedName>
</protein>
<gene>
    <name evidence="1" type="ORF">M8818_000481</name>
</gene>
<organism evidence="1 2">
    <name type="scientific">Zalaria obscura</name>
    <dbReference type="NCBI Taxonomy" id="2024903"/>
    <lineage>
        <taxon>Eukaryota</taxon>
        <taxon>Fungi</taxon>
        <taxon>Dikarya</taxon>
        <taxon>Ascomycota</taxon>
        <taxon>Pezizomycotina</taxon>
        <taxon>Dothideomycetes</taxon>
        <taxon>Dothideomycetidae</taxon>
        <taxon>Dothideales</taxon>
        <taxon>Zalariaceae</taxon>
        <taxon>Zalaria</taxon>
    </lineage>
</organism>
<sequence>MDENAVQNRILTMSTRCQAAIKSETGHISCQWELLVPEKLGLLSPICALPALFAQPLGCYCTTRSLSNPNCDMDRNQHGGEIIKPYPRIRIRIPKQTIIRKIGSPRFRALAQWNTEQKAQSKFERFEAIKTDQNMAAVFVVPKD</sequence>
<keyword evidence="2" id="KW-1185">Reference proteome</keyword>
<name>A0ACC3SNH5_9PEZI</name>
<proteinExistence type="predicted"/>
<reference evidence="1" key="1">
    <citation type="submission" date="2024-02" db="EMBL/GenBank/DDBJ databases">
        <title>Metagenome Assembled Genome of Zalaria obscura JY119.</title>
        <authorList>
            <person name="Vighnesh L."/>
            <person name="Jagadeeshwari U."/>
            <person name="Venkata Ramana C."/>
            <person name="Sasikala C."/>
        </authorList>
    </citation>
    <scope>NUCLEOTIDE SEQUENCE</scope>
    <source>
        <strain evidence="1">JY119</strain>
    </source>
</reference>
<evidence type="ECO:0000313" key="2">
    <source>
        <dbReference type="Proteomes" id="UP001320706"/>
    </source>
</evidence>